<dbReference type="Gene3D" id="3.10.20.370">
    <property type="match status" value="1"/>
</dbReference>
<dbReference type="InterPro" id="IPR043502">
    <property type="entry name" value="DNA/RNA_pol_sf"/>
</dbReference>
<keyword evidence="1" id="KW-0808">Transferase</keyword>
<dbReference type="GO" id="GO:0016787">
    <property type="term" value="F:hydrolase activity"/>
    <property type="evidence" value="ECO:0007669"/>
    <property type="project" value="UniProtKB-KW"/>
</dbReference>
<dbReference type="EMBL" id="JAEFCI010005285">
    <property type="protein sequence ID" value="KAG5460398.1"/>
    <property type="molecule type" value="Genomic_DNA"/>
</dbReference>
<dbReference type="AlphaFoldDB" id="A0A8H7ZWQ0"/>
<dbReference type="PANTHER" id="PTHR31389:SF4">
    <property type="entry name" value="LD39211P"/>
    <property type="match status" value="1"/>
</dbReference>
<evidence type="ECO:0000256" key="2">
    <source>
        <dbReference type="ARBA" id="ARBA00022695"/>
    </source>
</evidence>
<name>A0A8H7ZWQ0_9FUNG</name>
<evidence type="ECO:0000256" key="4">
    <source>
        <dbReference type="ARBA" id="ARBA00022759"/>
    </source>
</evidence>
<feature type="region of interest" description="Disordered" evidence="7">
    <location>
        <begin position="405"/>
        <end position="427"/>
    </location>
</feature>
<keyword evidence="6" id="KW-0695">RNA-directed DNA polymerase</keyword>
<evidence type="ECO:0000313" key="9">
    <source>
        <dbReference type="EMBL" id="KAG5460398.1"/>
    </source>
</evidence>
<dbReference type="SUPFAM" id="SSF56672">
    <property type="entry name" value="DNA/RNA polymerases"/>
    <property type="match status" value="1"/>
</dbReference>
<dbReference type="Pfam" id="PF17917">
    <property type="entry name" value="RT_RNaseH"/>
    <property type="match status" value="1"/>
</dbReference>
<feature type="region of interest" description="Disordered" evidence="7">
    <location>
        <begin position="149"/>
        <end position="217"/>
    </location>
</feature>
<proteinExistence type="predicted"/>
<keyword evidence="3" id="KW-0540">Nuclease</keyword>
<keyword evidence="5" id="KW-0378">Hydrolase</keyword>
<keyword evidence="4" id="KW-0255">Endonuclease</keyword>
<sequence length="468" mass="51059">MKRLKSLLSSADVLRELDYRSEAGPVYLTVDAGPCAAGWVLSQEEGESRRPARFVAKIFNHTQRAYGQTKRELYAIWLALREERQHVLGANLMVETDCRPLIKMMSNYDTADASSRRWVADVKEYGCLVVHIKGEDNAVADMLSRTRYEGDGEELSPAEDGEHASEGRTTAKPSFDVASVDAVRPVPSRAVTTRGSELSRGGDPPHNLEPKAIAHAPGPARSYLALTRRPDSAAANRRSPVDGPAAGGARPSPKRGGKQQLLTIVSAASTNHACELQNLARSVHEARARRLGTGGGEEGAGPPAATAAAAAEPRFVAYDLGINDTYRALFEELRSQGVIQELRMFNYSAYPPHVNVSRHRGHYAWKPLILEEVARRIRAGVVVWMDAGNLVTDPQFFADVVRNVRSPPPPGPAGGPPARPGFWSPRSSDDMGRWTHPGMFEYFGDPERRHTRSPNCNGALLAFDCGDP</sequence>
<accession>A0A8H7ZWQ0</accession>
<feature type="compositionally biased region" description="Pro residues" evidence="7">
    <location>
        <begin position="406"/>
        <end position="419"/>
    </location>
</feature>
<dbReference type="GO" id="GO:0003964">
    <property type="term" value="F:RNA-directed DNA polymerase activity"/>
    <property type="evidence" value="ECO:0007669"/>
    <property type="project" value="UniProtKB-KW"/>
</dbReference>
<feature type="non-terminal residue" evidence="9">
    <location>
        <position position="468"/>
    </location>
</feature>
<reference evidence="9 10" key="1">
    <citation type="journal article" name="Sci. Rep.">
        <title>Genome-scale phylogenetic analyses confirm Olpidium as the closest living zoosporic fungus to the non-flagellated, terrestrial fungi.</title>
        <authorList>
            <person name="Chang Y."/>
            <person name="Rochon D."/>
            <person name="Sekimoto S."/>
            <person name="Wang Y."/>
            <person name="Chovatia M."/>
            <person name="Sandor L."/>
            <person name="Salamov A."/>
            <person name="Grigoriev I.V."/>
            <person name="Stajich J.E."/>
            <person name="Spatafora J.W."/>
        </authorList>
    </citation>
    <scope>NUCLEOTIDE SEQUENCE [LARGE SCALE GENOMIC DNA]</scope>
    <source>
        <strain evidence="9">S191</strain>
    </source>
</reference>
<keyword evidence="2" id="KW-0548">Nucleotidyltransferase</keyword>
<evidence type="ECO:0000256" key="6">
    <source>
        <dbReference type="ARBA" id="ARBA00022918"/>
    </source>
</evidence>
<evidence type="ECO:0000256" key="1">
    <source>
        <dbReference type="ARBA" id="ARBA00022679"/>
    </source>
</evidence>
<evidence type="ECO:0000256" key="3">
    <source>
        <dbReference type="ARBA" id="ARBA00022722"/>
    </source>
</evidence>
<evidence type="ECO:0000256" key="5">
    <source>
        <dbReference type="ARBA" id="ARBA00022801"/>
    </source>
</evidence>
<dbReference type="InterPro" id="IPR041373">
    <property type="entry name" value="RT_RNaseH"/>
</dbReference>
<dbReference type="Proteomes" id="UP000673691">
    <property type="component" value="Unassembled WGS sequence"/>
</dbReference>
<evidence type="ECO:0000313" key="10">
    <source>
        <dbReference type="Proteomes" id="UP000673691"/>
    </source>
</evidence>
<feature type="region of interest" description="Disordered" evidence="7">
    <location>
        <begin position="230"/>
        <end position="258"/>
    </location>
</feature>
<protein>
    <recommendedName>
        <fullName evidence="8">Reverse transcriptase RNase H-like domain-containing protein</fullName>
    </recommendedName>
</protein>
<evidence type="ECO:0000259" key="8">
    <source>
        <dbReference type="Pfam" id="PF17917"/>
    </source>
</evidence>
<keyword evidence="10" id="KW-1185">Reference proteome</keyword>
<gene>
    <name evidence="9" type="ORF">BJ554DRAFT_7560</name>
</gene>
<organism evidence="9 10">
    <name type="scientific">Olpidium bornovanus</name>
    <dbReference type="NCBI Taxonomy" id="278681"/>
    <lineage>
        <taxon>Eukaryota</taxon>
        <taxon>Fungi</taxon>
        <taxon>Fungi incertae sedis</taxon>
        <taxon>Olpidiomycota</taxon>
        <taxon>Olpidiomycotina</taxon>
        <taxon>Olpidiomycetes</taxon>
        <taxon>Olpidiales</taxon>
        <taxon>Olpidiaceae</taxon>
        <taxon>Olpidium</taxon>
    </lineage>
</organism>
<evidence type="ECO:0000256" key="7">
    <source>
        <dbReference type="SAM" id="MobiDB-lite"/>
    </source>
</evidence>
<dbReference type="OrthoDB" id="5954868at2759"/>
<comment type="caution">
    <text evidence="9">The sequence shown here is derived from an EMBL/GenBank/DDBJ whole genome shotgun (WGS) entry which is preliminary data.</text>
</comment>
<dbReference type="PANTHER" id="PTHR31389">
    <property type="entry name" value="LD39211P"/>
    <property type="match status" value="1"/>
</dbReference>
<feature type="domain" description="Reverse transcriptase RNase H-like" evidence="8">
    <location>
        <begin position="25"/>
        <end position="125"/>
    </location>
</feature>
<dbReference type="GO" id="GO:0004519">
    <property type="term" value="F:endonuclease activity"/>
    <property type="evidence" value="ECO:0007669"/>
    <property type="project" value="UniProtKB-KW"/>
</dbReference>